<dbReference type="GO" id="GO:0008758">
    <property type="term" value="F:UDP-2,3-diacylglucosamine hydrolase activity"/>
    <property type="evidence" value="ECO:0007669"/>
    <property type="project" value="TreeGrafter"/>
</dbReference>
<evidence type="ECO:0000256" key="2">
    <source>
        <dbReference type="ARBA" id="ARBA00022519"/>
    </source>
</evidence>
<keyword evidence="3" id="KW-0479">Metal-binding</keyword>
<dbReference type="InterPro" id="IPR029052">
    <property type="entry name" value="Metallo-depent_PP-like"/>
</dbReference>
<feature type="domain" description="Calcineurin-like phosphoesterase" evidence="6">
    <location>
        <begin position="12"/>
        <end position="209"/>
    </location>
</feature>
<dbReference type="Gene3D" id="3.60.21.10">
    <property type="match status" value="1"/>
</dbReference>
<keyword evidence="1" id="KW-1003">Cell membrane</keyword>
<evidence type="ECO:0000256" key="3">
    <source>
        <dbReference type="ARBA" id="ARBA00022723"/>
    </source>
</evidence>
<dbReference type="AlphaFoldDB" id="A0A3N4NYH7"/>
<dbReference type="SUPFAM" id="SSF56300">
    <property type="entry name" value="Metallo-dependent phosphatases"/>
    <property type="match status" value="1"/>
</dbReference>
<proteinExistence type="predicted"/>
<dbReference type="GO" id="GO:0046872">
    <property type="term" value="F:metal ion binding"/>
    <property type="evidence" value="ECO:0007669"/>
    <property type="project" value="UniProtKB-KW"/>
</dbReference>
<gene>
    <name evidence="7" type="ORF">EGM88_09815</name>
</gene>
<dbReference type="InterPro" id="IPR004843">
    <property type="entry name" value="Calcineurin-like_PHP"/>
</dbReference>
<protein>
    <submittedName>
        <fullName evidence="7">UDP-2,3-diacylglucosamine diphosphatase</fullName>
    </submittedName>
</protein>
<evidence type="ECO:0000256" key="4">
    <source>
        <dbReference type="ARBA" id="ARBA00023136"/>
    </source>
</evidence>
<dbReference type="CDD" id="cd07398">
    <property type="entry name" value="MPP_YbbF-LpxH"/>
    <property type="match status" value="1"/>
</dbReference>
<dbReference type="GO" id="GO:0009245">
    <property type="term" value="P:lipid A biosynthetic process"/>
    <property type="evidence" value="ECO:0007669"/>
    <property type="project" value="TreeGrafter"/>
</dbReference>
<evidence type="ECO:0000259" key="6">
    <source>
        <dbReference type="Pfam" id="PF00149"/>
    </source>
</evidence>
<keyword evidence="2" id="KW-0997">Cell inner membrane</keyword>
<keyword evidence="8" id="KW-1185">Reference proteome</keyword>
<dbReference type="OrthoDB" id="9802481at2"/>
<comment type="caution">
    <text evidence="7">The sequence shown here is derived from an EMBL/GenBank/DDBJ whole genome shotgun (WGS) entry which is preliminary data.</text>
</comment>
<sequence>MGKNKCKRAVEVVVISDVHLGTYGCHAKELLVYLKSINPEKVILNGDIIDIWQFKKYYWPKSHMKIVKHFIKWITDGVEIYYITGNHDEMLRKFVNFKINSFTIVNKVVLKLDSKKAWFFHGDVFDVTMQHSKWLTRMGAIGYDFLILLNGVINKLSKLLGKKKISLSKRIKDSVKGAVKYINNFELTAAEIAIENKYDFVVCGHIHQPKIKIYNSKKGTVTYLNSGDWIENLTTLEYNKSKWSIYKYNEDDYTEILDEKTDLIEKSNKELFEELVAEINMNYIR</sequence>
<evidence type="ECO:0000313" key="7">
    <source>
        <dbReference type="EMBL" id="RPD96649.1"/>
    </source>
</evidence>
<dbReference type="Pfam" id="PF00149">
    <property type="entry name" value="Metallophos"/>
    <property type="match status" value="1"/>
</dbReference>
<accession>A0A3N4NYH7</accession>
<dbReference type="InterPro" id="IPR043461">
    <property type="entry name" value="LpxH-like"/>
</dbReference>
<organism evidence="7 8">
    <name type="scientific">Aureibaculum marinum</name>
    <dbReference type="NCBI Taxonomy" id="2487930"/>
    <lineage>
        <taxon>Bacteria</taxon>
        <taxon>Pseudomonadati</taxon>
        <taxon>Bacteroidota</taxon>
        <taxon>Flavobacteriia</taxon>
        <taxon>Flavobacteriales</taxon>
        <taxon>Flavobacteriaceae</taxon>
        <taxon>Aureibaculum</taxon>
    </lineage>
</organism>
<name>A0A3N4NYH7_9FLAO</name>
<reference evidence="7 8" key="1">
    <citation type="submission" date="2018-11" db="EMBL/GenBank/DDBJ databases">
        <title>Aureibaculum marinum gen. nov., sp. nov., a member of the family Flavobacteriaceae isolated from the Bohai Sea.</title>
        <authorList>
            <person name="Ji X."/>
        </authorList>
    </citation>
    <scope>NUCLEOTIDE SEQUENCE [LARGE SCALE GENOMIC DNA]</scope>
    <source>
        <strain evidence="7 8">BH-SD17</strain>
    </source>
</reference>
<dbReference type="Proteomes" id="UP000270856">
    <property type="component" value="Unassembled WGS sequence"/>
</dbReference>
<evidence type="ECO:0000256" key="1">
    <source>
        <dbReference type="ARBA" id="ARBA00022475"/>
    </source>
</evidence>
<dbReference type="EMBL" id="RPFJ01000011">
    <property type="protein sequence ID" value="RPD96649.1"/>
    <property type="molecule type" value="Genomic_DNA"/>
</dbReference>
<dbReference type="PANTHER" id="PTHR34990:SF2">
    <property type="entry name" value="BLL8164 PROTEIN"/>
    <property type="match status" value="1"/>
</dbReference>
<keyword evidence="4" id="KW-0472">Membrane</keyword>
<dbReference type="GO" id="GO:0016020">
    <property type="term" value="C:membrane"/>
    <property type="evidence" value="ECO:0007669"/>
    <property type="project" value="GOC"/>
</dbReference>
<dbReference type="RefSeq" id="WP_123898002.1">
    <property type="nucleotide sequence ID" value="NZ_RPFJ01000011.1"/>
</dbReference>
<dbReference type="PANTHER" id="PTHR34990">
    <property type="entry name" value="UDP-2,3-DIACYLGLUCOSAMINE HYDROLASE-RELATED"/>
    <property type="match status" value="1"/>
</dbReference>
<keyword evidence="5" id="KW-0464">Manganese</keyword>
<evidence type="ECO:0000256" key="5">
    <source>
        <dbReference type="ARBA" id="ARBA00023211"/>
    </source>
</evidence>
<evidence type="ECO:0000313" key="8">
    <source>
        <dbReference type="Proteomes" id="UP000270856"/>
    </source>
</evidence>